<dbReference type="EMBL" id="JACXYU010000008">
    <property type="protein sequence ID" value="MBD3933059.1"/>
    <property type="molecule type" value="Genomic_DNA"/>
</dbReference>
<reference evidence="1" key="1">
    <citation type="submission" date="2020-09" db="EMBL/GenBank/DDBJ databases">
        <title>Secondary metabolite and genome analysis of marine Streptomyces chumphonensis KK1-2T.</title>
        <authorList>
            <person name="Phongsopitanun W."/>
            <person name="Kanchanasin P."/>
            <person name="Pittayakhajonwut P."/>
            <person name="Suwanborirux K."/>
            <person name="Tanasupawat S."/>
        </authorList>
    </citation>
    <scope>NUCLEOTIDE SEQUENCE</scope>
    <source>
        <strain evidence="1">KK1-2</strain>
    </source>
</reference>
<keyword evidence="2" id="KW-1185">Reference proteome</keyword>
<gene>
    <name evidence="1" type="ORF">IF129_16050</name>
</gene>
<evidence type="ECO:0000313" key="1">
    <source>
        <dbReference type="EMBL" id="MBD3933059.1"/>
    </source>
</evidence>
<comment type="caution">
    <text evidence="1">The sequence shown here is derived from an EMBL/GenBank/DDBJ whole genome shotgun (WGS) entry which is preliminary data.</text>
</comment>
<sequence length="238" mass="24926">MSGRGLEELGFGGVPLLDPLVYPGRSVTEPVVLCGDELLPLGRVEEDAFVAEGRVPVLAVGSNAAPAQLRHKFALGGVSGTVPMVPVRVGGLAVGHSGHVSVAGYVAYSPFPAADRVADVVLLWLDEGQLGVVDASERVNYRRVELPRDRFPVLGSRCGAHVYVSSRGLLAGDGGAPREAGEQRRVMSGLLAASPRLREVLGASPEEWVRRVAADHRLCGVASVLLVEEGFVVGNPLA</sequence>
<proteinExistence type="predicted"/>
<name>A0A927IDV7_9ACTN</name>
<evidence type="ECO:0000313" key="2">
    <source>
        <dbReference type="Proteomes" id="UP000632289"/>
    </source>
</evidence>
<accession>A0A927IDV7</accession>
<organism evidence="1 2">
    <name type="scientific">Streptomyces chumphonensis</name>
    <dbReference type="NCBI Taxonomy" id="1214925"/>
    <lineage>
        <taxon>Bacteria</taxon>
        <taxon>Bacillati</taxon>
        <taxon>Actinomycetota</taxon>
        <taxon>Actinomycetes</taxon>
        <taxon>Kitasatosporales</taxon>
        <taxon>Streptomycetaceae</taxon>
        <taxon>Streptomyces</taxon>
    </lineage>
</organism>
<dbReference type="AlphaFoldDB" id="A0A927IDV7"/>
<protein>
    <submittedName>
        <fullName evidence="1">Uncharacterized protein</fullName>
    </submittedName>
</protein>
<dbReference type="RefSeq" id="WP_191210361.1">
    <property type="nucleotide sequence ID" value="NZ_BAABKL010000007.1"/>
</dbReference>
<dbReference type="Proteomes" id="UP000632289">
    <property type="component" value="Unassembled WGS sequence"/>
</dbReference>